<feature type="binding site" evidence="9">
    <location>
        <position position="179"/>
    </location>
    <ligand>
        <name>substrate</name>
    </ligand>
</feature>
<dbReference type="Pfam" id="PF00557">
    <property type="entry name" value="Peptidase_M24"/>
    <property type="match status" value="1"/>
</dbReference>
<dbReference type="GO" id="GO:0005737">
    <property type="term" value="C:cytoplasm"/>
    <property type="evidence" value="ECO:0007669"/>
    <property type="project" value="UniProtKB-SubCell"/>
</dbReference>
<dbReference type="InterPro" id="IPR018349">
    <property type="entry name" value="Pept_M24A_MAP2_BS"/>
</dbReference>
<feature type="compositionally biased region" description="Basic residues" evidence="11">
    <location>
        <begin position="48"/>
        <end position="61"/>
    </location>
</feature>
<dbReference type="SUPFAM" id="SSF55920">
    <property type="entry name" value="Creatinase/aminopeptidase"/>
    <property type="match status" value="1"/>
</dbReference>
<comment type="cofactor">
    <cofactor evidence="9">
        <name>Co(2+)</name>
        <dbReference type="ChEBI" id="CHEBI:48828"/>
    </cofactor>
    <cofactor evidence="9">
        <name>Zn(2+)</name>
        <dbReference type="ChEBI" id="CHEBI:29105"/>
    </cofactor>
    <cofactor evidence="9">
        <name>Mn(2+)</name>
        <dbReference type="ChEBI" id="CHEBI:29035"/>
    </cofactor>
    <cofactor evidence="9">
        <name>Fe(2+)</name>
        <dbReference type="ChEBI" id="CHEBI:29033"/>
    </cofactor>
    <text evidence="9">Binds 2 divalent metal cations per subunit. Has a high-affinity and a low affinity metal-binding site. The true nature of the physiological cofactor is under debate. The enzyme is active with cobalt, zinc, manganese or divalent iron ions. Most likely, methionine aminopeptidases function as mononuclear Fe(2+)-metalloproteases under physiological conditions, and the catalytically relevant metal-binding site has been assigned to the histidine-containing high-affinity site.</text>
</comment>
<dbReference type="GO" id="GO:0004239">
    <property type="term" value="F:initiator methionyl aminopeptidase activity"/>
    <property type="evidence" value="ECO:0007669"/>
    <property type="project" value="UniProtKB-UniRule"/>
</dbReference>
<dbReference type="SUPFAM" id="SSF46785">
    <property type="entry name" value="Winged helix' DNA-binding domain"/>
    <property type="match status" value="1"/>
</dbReference>
<sequence>MAESKDPVVDKLAKATLEDPVANDEGSDDDETAGAAAAANGGEEGAAKKKKKNKKKKKKNAPKTQTEPPTVPVSKIYTSHVYPLGECHDYRDDNLWRTTSEEKRAEERGHENDYNDVRRAAEVHRQVRQYIQKVLKPGMTLTEIAEIIENGTRALVEENGMEAGIGFPTGLSLNHCAAHFTPNAGDKTVLAYDDVMKVDFGVHVNGRIVDSAFTHTFNPKFDKLKEAAKEATYAGIKEVGIDVRLCDIGAAVNEVYDSYEIELDGKTYDIKPIRNLNGHTIDPYRIHAGKSIPIVRDTGDETKLEEGEQLAIETFCSTGRGYVIEDGECSHYAKNADAGFVPLRLPKAKALLGTINQQFGTLPFCRRYLDRTGETKYLMALKNLVDANLVTAYPPLCDSKGSYTAQLEHTILLRPTCKEIVSKGDDY</sequence>
<dbReference type="Gene3D" id="1.10.10.10">
    <property type="entry name" value="Winged helix-like DNA-binding domain superfamily/Winged helix DNA-binding domain"/>
    <property type="match status" value="1"/>
</dbReference>
<feature type="binding site" evidence="9">
    <location>
        <position position="408"/>
    </location>
    <ligand>
        <name>a divalent metal cation</name>
        <dbReference type="ChEBI" id="CHEBI:60240"/>
        <label>1</label>
    </ligand>
</feature>
<feature type="region of interest" description="Disordered" evidence="11">
    <location>
        <begin position="1"/>
        <end position="74"/>
    </location>
</feature>
<feature type="binding site" evidence="9">
    <location>
        <position position="199"/>
    </location>
    <ligand>
        <name>a divalent metal cation</name>
        <dbReference type="ChEBI" id="CHEBI:60240"/>
        <label>1</label>
    </ligand>
</feature>
<evidence type="ECO:0000256" key="3">
    <source>
        <dbReference type="ARBA" id="ARBA00001954"/>
    </source>
</evidence>
<feature type="binding site" evidence="9">
    <location>
        <position position="210"/>
    </location>
    <ligand>
        <name>a divalent metal cation</name>
        <dbReference type="ChEBI" id="CHEBI:60240"/>
        <label>2</label>
        <note>catalytic</note>
    </ligand>
</feature>
<evidence type="ECO:0000256" key="1">
    <source>
        <dbReference type="ARBA" id="ARBA00000294"/>
    </source>
</evidence>
<evidence type="ECO:0000256" key="6">
    <source>
        <dbReference type="ARBA" id="ARBA00022670"/>
    </source>
</evidence>
<evidence type="ECO:0000313" key="14">
    <source>
        <dbReference type="Proteomes" id="UP000193560"/>
    </source>
</evidence>
<feature type="domain" description="Peptidase M24" evidence="12">
    <location>
        <begin position="117"/>
        <end position="326"/>
    </location>
</feature>
<dbReference type="EC" id="3.4.11.18" evidence="9"/>
<dbReference type="InterPro" id="IPR036390">
    <property type="entry name" value="WH_DNA-bd_sf"/>
</dbReference>
<dbReference type="PANTHER" id="PTHR45777:SF2">
    <property type="entry name" value="METHIONINE AMINOPEPTIDASE 2"/>
    <property type="match status" value="1"/>
</dbReference>
<dbReference type="AlphaFoldDB" id="A0A1X2IT43"/>
<dbReference type="GO" id="GO:0006508">
    <property type="term" value="P:proteolysis"/>
    <property type="evidence" value="ECO:0007669"/>
    <property type="project" value="UniProtKB-KW"/>
</dbReference>
<evidence type="ECO:0000259" key="12">
    <source>
        <dbReference type="Pfam" id="PF00557"/>
    </source>
</evidence>
<dbReference type="GO" id="GO:0051604">
    <property type="term" value="P:protein maturation"/>
    <property type="evidence" value="ECO:0007669"/>
    <property type="project" value="EnsemblFungi"/>
</dbReference>
<evidence type="ECO:0000256" key="5">
    <source>
        <dbReference type="ARBA" id="ARBA00022490"/>
    </source>
</evidence>
<gene>
    <name evidence="13" type="ORF">BCR42DRAFT_367560</name>
</gene>
<organism evidence="13 14">
    <name type="scientific">Absidia repens</name>
    <dbReference type="NCBI Taxonomy" id="90262"/>
    <lineage>
        <taxon>Eukaryota</taxon>
        <taxon>Fungi</taxon>
        <taxon>Fungi incertae sedis</taxon>
        <taxon>Mucoromycota</taxon>
        <taxon>Mucoromycotina</taxon>
        <taxon>Mucoromycetes</taxon>
        <taxon>Mucorales</taxon>
        <taxon>Cunninghamellaceae</taxon>
        <taxon>Absidia</taxon>
    </lineage>
</organism>
<dbReference type="OrthoDB" id="7848262at2759"/>
<keyword evidence="8 9" id="KW-0378">Hydrolase</keyword>
<dbReference type="InterPro" id="IPR000994">
    <property type="entry name" value="Pept_M24"/>
</dbReference>
<dbReference type="GO" id="GO:0046872">
    <property type="term" value="F:metal ion binding"/>
    <property type="evidence" value="ECO:0007669"/>
    <property type="project" value="UniProtKB-UniRule"/>
</dbReference>
<dbReference type="GO" id="GO:0070006">
    <property type="term" value="F:metalloaminopeptidase activity"/>
    <property type="evidence" value="ECO:0007669"/>
    <property type="project" value="UniProtKB-UniRule"/>
</dbReference>
<dbReference type="PRINTS" id="PR00599">
    <property type="entry name" value="MAPEPTIDASE"/>
</dbReference>
<protein>
    <recommendedName>
        <fullName evidence="9">Methionine aminopeptidase 2</fullName>
        <shortName evidence="9">MAP 2</shortName>
        <shortName evidence="9">MetAP 2</shortName>
        <ecNumber evidence="9">3.4.11.18</ecNumber>
    </recommendedName>
    <alternativeName>
        <fullName evidence="9">Peptidase M</fullName>
    </alternativeName>
</protein>
<dbReference type="STRING" id="90262.A0A1X2IT43"/>
<evidence type="ECO:0000256" key="9">
    <source>
        <dbReference type="HAMAP-Rule" id="MF_03175"/>
    </source>
</evidence>
<evidence type="ECO:0000256" key="7">
    <source>
        <dbReference type="ARBA" id="ARBA00022723"/>
    </source>
</evidence>
<dbReference type="InterPro" id="IPR002468">
    <property type="entry name" value="Pept_M24A_MAP2"/>
</dbReference>
<feature type="compositionally biased region" description="Basic and acidic residues" evidence="11">
    <location>
        <begin position="1"/>
        <end position="17"/>
    </location>
</feature>
<keyword evidence="6 9" id="KW-0645">Protease</keyword>
<dbReference type="EMBL" id="MCGE01000004">
    <property type="protein sequence ID" value="ORZ21974.1"/>
    <property type="molecule type" value="Genomic_DNA"/>
</dbReference>
<name>A0A1X2IT43_9FUNG</name>
<comment type="cofactor">
    <cofactor evidence="2">
        <name>Mn(2+)</name>
        <dbReference type="ChEBI" id="CHEBI:29035"/>
    </cofactor>
</comment>
<dbReference type="PROSITE" id="PS01202">
    <property type="entry name" value="MAP_2"/>
    <property type="match status" value="1"/>
</dbReference>
<evidence type="ECO:0000313" key="13">
    <source>
        <dbReference type="EMBL" id="ORZ21974.1"/>
    </source>
</evidence>
<keyword evidence="7 9" id="KW-0479">Metal-binding</keyword>
<dbReference type="Gene3D" id="3.90.230.10">
    <property type="entry name" value="Creatinase/methionine aminopeptidase superfamily"/>
    <property type="match status" value="1"/>
</dbReference>
<feature type="binding site" evidence="9">
    <location>
        <position position="408"/>
    </location>
    <ligand>
        <name>a divalent metal cation</name>
        <dbReference type="ChEBI" id="CHEBI:60240"/>
        <label>2</label>
        <note>catalytic</note>
    </ligand>
</feature>
<keyword evidence="14" id="KW-1185">Reference proteome</keyword>
<feature type="binding site" evidence="9">
    <location>
        <position position="287"/>
    </location>
    <ligand>
        <name>substrate</name>
    </ligand>
</feature>
<comment type="caution">
    <text evidence="13">The sequence shown here is derived from an EMBL/GenBank/DDBJ whole genome shotgun (WGS) entry which is preliminary data.</text>
</comment>
<keyword evidence="4 9" id="KW-0031">Aminopeptidase</keyword>
<dbReference type="NCBIfam" id="TIGR00501">
    <property type="entry name" value="met_pdase_II"/>
    <property type="match status" value="1"/>
</dbReference>
<dbReference type="InterPro" id="IPR036388">
    <property type="entry name" value="WH-like_DNA-bd_sf"/>
</dbReference>
<dbReference type="InterPro" id="IPR050247">
    <property type="entry name" value="Met_Aminopeptidase_Type2"/>
</dbReference>
<comment type="subcellular location">
    <subcellularLocation>
        <location evidence="9">Cytoplasm</location>
    </subcellularLocation>
</comment>
<comment type="cofactor">
    <cofactor evidence="3">
        <name>Fe(2+)</name>
        <dbReference type="ChEBI" id="CHEBI:29033"/>
    </cofactor>
</comment>
<comment type="catalytic activity">
    <reaction evidence="1 9 10">
        <text>Release of N-terminal amino acids, preferentially methionine, from peptides and arylamides.</text>
        <dbReference type="EC" id="3.4.11.18"/>
    </reaction>
</comment>
<evidence type="ECO:0000256" key="10">
    <source>
        <dbReference type="RuleBase" id="RU003653"/>
    </source>
</evidence>
<keyword evidence="5 9" id="KW-0963">Cytoplasm</keyword>
<proteinExistence type="inferred from homology"/>
<dbReference type="InterPro" id="IPR036005">
    <property type="entry name" value="Creatinase/aminopeptidase-like"/>
</dbReference>
<feature type="binding site" evidence="9">
    <location>
        <position position="313"/>
    </location>
    <ligand>
        <name>a divalent metal cation</name>
        <dbReference type="ChEBI" id="CHEBI:60240"/>
        <label>2</label>
        <note>catalytic</note>
    </ligand>
</feature>
<feature type="compositionally biased region" description="Acidic residues" evidence="11">
    <location>
        <begin position="21"/>
        <end position="32"/>
    </location>
</feature>
<evidence type="ECO:0000256" key="11">
    <source>
        <dbReference type="SAM" id="MobiDB-lite"/>
    </source>
</evidence>
<dbReference type="Proteomes" id="UP000193560">
    <property type="component" value="Unassembled WGS sequence"/>
</dbReference>
<dbReference type="PANTHER" id="PTHR45777">
    <property type="entry name" value="METHIONINE AMINOPEPTIDASE 2"/>
    <property type="match status" value="1"/>
</dbReference>
<feature type="binding site" evidence="9">
    <location>
        <position position="210"/>
    </location>
    <ligand>
        <name>a divalent metal cation</name>
        <dbReference type="ChEBI" id="CHEBI:60240"/>
        <label>1</label>
    </ligand>
</feature>
<comment type="similarity">
    <text evidence="9">Belongs to the peptidase M24A family. Methionine aminopeptidase eukaryotic type 2 subfamily.</text>
</comment>
<feature type="binding site" evidence="9">
    <location>
        <position position="279"/>
    </location>
    <ligand>
        <name>a divalent metal cation</name>
        <dbReference type="ChEBI" id="CHEBI:60240"/>
        <label>2</label>
        <note>catalytic</note>
    </ligand>
</feature>
<accession>A0A1X2IT43</accession>
<reference evidence="13 14" key="1">
    <citation type="submission" date="2016-07" db="EMBL/GenBank/DDBJ databases">
        <title>Pervasive Adenine N6-methylation of Active Genes in Fungi.</title>
        <authorList>
            <consortium name="DOE Joint Genome Institute"/>
            <person name="Mondo S.J."/>
            <person name="Dannebaum R.O."/>
            <person name="Kuo R.C."/>
            <person name="Labutti K."/>
            <person name="Haridas S."/>
            <person name="Kuo A."/>
            <person name="Salamov A."/>
            <person name="Ahrendt S.R."/>
            <person name="Lipzen A."/>
            <person name="Sullivan W."/>
            <person name="Andreopoulos W.B."/>
            <person name="Clum A."/>
            <person name="Lindquist E."/>
            <person name="Daum C."/>
            <person name="Ramamoorthy G.K."/>
            <person name="Gryganskyi A."/>
            <person name="Culley D."/>
            <person name="Magnuson J.K."/>
            <person name="James T.Y."/>
            <person name="O'Malley M.A."/>
            <person name="Stajich J.E."/>
            <person name="Spatafora J.W."/>
            <person name="Visel A."/>
            <person name="Grigoriev I.V."/>
        </authorList>
    </citation>
    <scope>NUCLEOTIDE SEQUENCE [LARGE SCALE GENOMIC DNA]</scope>
    <source>
        <strain evidence="13 14">NRRL 1336</strain>
    </source>
</reference>
<comment type="function">
    <text evidence="9 10">Cotranslationally removes the N-terminal methionine from nascent proteins. The N-terminal methionine is often cleaved when the second residue in the primary sequence is small and uncharged (Met-Ala-, Cys, Gly, Pro, Ser, Thr, or Val).</text>
</comment>
<evidence type="ECO:0000256" key="2">
    <source>
        <dbReference type="ARBA" id="ARBA00001936"/>
    </source>
</evidence>
<dbReference type="InterPro" id="IPR001714">
    <property type="entry name" value="Pept_M24_MAP"/>
</dbReference>
<evidence type="ECO:0000256" key="4">
    <source>
        <dbReference type="ARBA" id="ARBA00022438"/>
    </source>
</evidence>
<dbReference type="HAMAP" id="MF_03175">
    <property type="entry name" value="MetAP_2_euk"/>
    <property type="match status" value="1"/>
</dbReference>
<evidence type="ECO:0000256" key="8">
    <source>
        <dbReference type="ARBA" id="ARBA00022801"/>
    </source>
</evidence>
<dbReference type="CDD" id="cd01088">
    <property type="entry name" value="MetAP2"/>
    <property type="match status" value="1"/>
</dbReference>